<sequence>MAYLACIEACHNTSRQACLARVACLTRVYLAFVILGDLPCWLISASIRASPFENPILHSKMAENFKMLQFISNGTTFLFFPALSYFAPFLRS</sequence>
<dbReference type="Proteomes" id="UP000829196">
    <property type="component" value="Unassembled WGS sequence"/>
</dbReference>
<keyword evidence="1" id="KW-0812">Transmembrane</keyword>
<dbReference type="AlphaFoldDB" id="A0A8T3BAY2"/>
<feature type="transmembrane region" description="Helical" evidence="1">
    <location>
        <begin position="67"/>
        <end position="90"/>
    </location>
</feature>
<gene>
    <name evidence="2" type="ORF">KFK09_010766</name>
</gene>
<evidence type="ECO:0000313" key="2">
    <source>
        <dbReference type="EMBL" id="KAI0510166.1"/>
    </source>
</evidence>
<proteinExistence type="predicted"/>
<dbReference type="EMBL" id="JAGYWB010000009">
    <property type="protein sequence ID" value="KAI0510166.1"/>
    <property type="molecule type" value="Genomic_DNA"/>
</dbReference>
<evidence type="ECO:0000256" key="1">
    <source>
        <dbReference type="SAM" id="Phobius"/>
    </source>
</evidence>
<evidence type="ECO:0000313" key="3">
    <source>
        <dbReference type="Proteomes" id="UP000829196"/>
    </source>
</evidence>
<reference evidence="2" key="1">
    <citation type="journal article" date="2022" name="Front. Genet.">
        <title>Chromosome-Scale Assembly of the Dendrobium nobile Genome Provides Insights Into the Molecular Mechanism of the Biosynthesis of the Medicinal Active Ingredient of Dendrobium.</title>
        <authorList>
            <person name="Xu Q."/>
            <person name="Niu S.-C."/>
            <person name="Li K.-L."/>
            <person name="Zheng P.-J."/>
            <person name="Zhang X.-J."/>
            <person name="Jia Y."/>
            <person name="Liu Y."/>
            <person name="Niu Y.-X."/>
            <person name="Yu L.-H."/>
            <person name="Chen D.-F."/>
            <person name="Zhang G.-Q."/>
        </authorList>
    </citation>
    <scope>NUCLEOTIDE SEQUENCE</scope>
    <source>
        <tissue evidence="2">Leaf</tissue>
    </source>
</reference>
<keyword evidence="1" id="KW-1133">Transmembrane helix</keyword>
<protein>
    <submittedName>
        <fullName evidence="2">Uncharacterized protein</fullName>
    </submittedName>
</protein>
<name>A0A8T3BAY2_DENNO</name>
<feature type="transmembrane region" description="Helical" evidence="1">
    <location>
        <begin position="28"/>
        <end position="47"/>
    </location>
</feature>
<comment type="caution">
    <text evidence="2">The sequence shown here is derived from an EMBL/GenBank/DDBJ whole genome shotgun (WGS) entry which is preliminary data.</text>
</comment>
<organism evidence="2 3">
    <name type="scientific">Dendrobium nobile</name>
    <name type="common">Orchid</name>
    <dbReference type="NCBI Taxonomy" id="94219"/>
    <lineage>
        <taxon>Eukaryota</taxon>
        <taxon>Viridiplantae</taxon>
        <taxon>Streptophyta</taxon>
        <taxon>Embryophyta</taxon>
        <taxon>Tracheophyta</taxon>
        <taxon>Spermatophyta</taxon>
        <taxon>Magnoliopsida</taxon>
        <taxon>Liliopsida</taxon>
        <taxon>Asparagales</taxon>
        <taxon>Orchidaceae</taxon>
        <taxon>Epidendroideae</taxon>
        <taxon>Malaxideae</taxon>
        <taxon>Dendrobiinae</taxon>
        <taxon>Dendrobium</taxon>
    </lineage>
</organism>
<accession>A0A8T3BAY2</accession>
<keyword evidence="1" id="KW-0472">Membrane</keyword>
<keyword evidence="3" id="KW-1185">Reference proteome</keyword>